<evidence type="ECO:0000256" key="2">
    <source>
        <dbReference type="ARBA" id="ARBA00005551"/>
    </source>
</evidence>
<evidence type="ECO:0000256" key="4">
    <source>
        <dbReference type="ARBA" id="ARBA00022449"/>
    </source>
</evidence>
<dbReference type="Pfam" id="PF00999">
    <property type="entry name" value="Na_H_Exchanger"/>
    <property type="match status" value="1"/>
</dbReference>
<keyword evidence="4" id="KW-0050">Antiport</keyword>
<evidence type="ECO:0000313" key="13">
    <source>
        <dbReference type="EMBL" id="HIZ73472.1"/>
    </source>
</evidence>
<keyword evidence="5 11" id="KW-0812">Transmembrane</keyword>
<comment type="subcellular location">
    <subcellularLocation>
        <location evidence="1">Membrane</location>
        <topology evidence="1">Multi-pass membrane protein</topology>
    </subcellularLocation>
</comment>
<evidence type="ECO:0000256" key="7">
    <source>
        <dbReference type="ARBA" id="ARBA00023053"/>
    </source>
</evidence>
<feature type="transmembrane region" description="Helical" evidence="11">
    <location>
        <begin position="314"/>
        <end position="336"/>
    </location>
</feature>
<evidence type="ECO:0000313" key="14">
    <source>
        <dbReference type="Proteomes" id="UP000824102"/>
    </source>
</evidence>
<keyword evidence="3" id="KW-0813">Transport</keyword>
<dbReference type="GO" id="GO:0016020">
    <property type="term" value="C:membrane"/>
    <property type="evidence" value="ECO:0007669"/>
    <property type="project" value="UniProtKB-SubCell"/>
</dbReference>
<dbReference type="AlphaFoldDB" id="A0A9D2G6R5"/>
<dbReference type="EMBL" id="DXBB01000114">
    <property type="protein sequence ID" value="HIZ73472.1"/>
    <property type="molecule type" value="Genomic_DNA"/>
</dbReference>
<name>A0A9D2G6R5_9FIRM</name>
<protein>
    <submittedName>
        <fullName evidence="13">Cation:proton antiporter</fullName>
    </submittedName>
</protein>
<organism evidence="13 14">
    <name type="scientific">Candidatus Gallimonas intestinavium</name>
    <dbReference type="NCBI Taxonomy" id="2838603"/>
    <lineage>
        <taxon>Bacteria</taxon>
        <taxon>Bacillati</taxon>
        <taxon>Bacillota</taxon>
        <taxon>Clostridia</taxon>
        <taxon>Candidatus Gallimonas</taxon>
    </lineage>
</organism>
<dbReference type="GO" id="GO:0015297">
    <property type="term" value="F:antiporter activity"/>
    <property type="evidence" value="ECO:0007669"/>
    <property type="project" value="UniProtKB-KW"/>
</dbReference>
<evidence type="ECO:0000256" key="3">
    <source>
        <dbReference type="ARBA" id="ARBA00022448"/>
    </source>
</evidence>
<feature type="transmembrane region" description="Helical" evidence="11">
    <location>
        <begin position="257"/>
        <end position="275"/>
    </location>
</feature>
<sequence>MQAFEILLPLALILCLSKLMGLGAHRIGMPAVIGMLLAGILIGLLEYIPWEPLQNLLFTEDMVFILSVMSKIGVVLIMFSAGLTTDLKQLRQTGAASVVITTLGVLVPMFFGWLVSSLFFGFENVLSNLFYGAILTATSVSVTVAVLKELGKLDGKVGTSIIAAAVIDDVLGIVILSVLTGFASGGEEAGWDWFHPNAGMTTVKIVAFFIVAIAVGVGLRKLFNIMERRAPHNRRVPILSLAACFVYAYTAEKLFGVADITGAYIAGILLGGTLAETPYVESKVDTMGYLFFSPIFFANIGIANIEYFSRITPAFLAFGLVYVAAALLGKLIGCGLGAKICRFSFRDSLRVGLGMMVRAEVVLICTERGVASGLVAPEVFPFVILIILLSSILTPIGLKLSYRGEEKRMLHPPLQPQP</sequence>
<feature type="transmembrane region" description="Helical" evidence="11">
    <location>
        <begin position="159"/>
        <end position="183"/>
    </location>
</feature>
<gene>
    <name evidence="13" type="ORF">H9964_07815</name>
</gene>
<dbReference type="PANTHER" id="PTHR43562">
    <property type="entry name" value="NAPA-TYPE SODIUM/HYDROGEN ANTIPORTER"/>
    <property type="match status" value="1"/>
</dbReference>
<evidence type="ECO:0000256" key="9">
    <source>
        <dbReference type="ARBA" id="ARBA00023136"/>
    </source>
</evidence>
<keyword evidence="10" id="KW-0739">Sodium transport</keyword>
<accession>A0A9D2G6R5</accession>
<feature type="transmembrane region" description="Helical" evidence="11">
    <location>
        <begin position="203"/>
        <end position="223"/>
    </location>
</feature>
<evidence type="ECO:0000256" key="5">
    <source>
        <dbReference type="ARBA" id="ARBA00022692"/>
    </source>
</evidence>
<dbReference type="InterPro" id="IPR038770">
    <property type="entry name" value="Na+/solute_symporter_sf"/>
</dbReference>
<reference evidence="13" key="2">
    <citation type="submission" date="2021-04" db="EMBL/GenBank/DDBJ databases">
        <authorList>
            <person name="Gilroy R."/>
        </authorList>
    </citation>
    <scope>NUCLEOTIDE SEQUENCE</scope>
    <source>
        <strain evidence="13">ChiW7-2402</strain>
    </source>
</reference>
<feature type="transmembrane region" description="Helical" evidence="11">
    <location>
        <begin position="382"/>
        <end position="402"/>
    </location>
</feature>
<evidence type="ECO:0000256" key="8">
    <source>
        <dbReference type="ARBA" id="ARBA00023065"/>
    </source>
</evidence>
<dbReference type="PANTHER" id="PTHR43562:SF3">
    <property type="entry name" value="SODIUM ION_PROTON EXCHANGER (EUROFUNG)"/>
    <property type="match status" value="1"/>
</dbReference>
<evidence type="ECO:0000256" key="6">
    <source>
        <dbReference type="ARBA" id="ARBA00022989"/>
    </source>
</evidence>
<feature type="transmembrane region" description="Helical" evidence="11">
    <location>
        <begin position="95"/>
        <end position="122"/>
    </location>
</feature>
<keyword evidence="6 11" id="KW-1133">Transmembrane helix</keyword>
<evidence type="ECO:0000256" key="11">
    <source>
        <dbReference type="SAM" id="Phobius"/>
    </source>
</evidence>
<proteinExistence type="inferred from homology"/>
<comment type="caution">
    <text evidence="13">The sequence shown here is derived from an EMBL/GenBank/DDBJ whole genome shotgun (WGS) entry which is preliminary data.</text>
</comment>
<feature type="domain" description="Cation/H+ exchanger transmembrane" evidence="12">
    <location>
        <begin position="13"/>
        <end position="399"/>
    </location>
</feature>
<evidence type="ECO:0000256" key="1">
    <source>
        <dbReference type="ARBA" id="ARBA00004141"/>
    </source>
</evidence>
<keyword evidence="8" id="KW-0406">Ion transport</keyword>
<dbReference type="Proteomes" id="UP000824102">
    <property type="component" value="Unassembled WGS sequence"/>
</dbReference>
<feature type="transmembrane region" description="Helical" evidence="11">
    <location>
        <begin position="287"/>
        <end position="308"/>
    </location>
</feature>
<feature type="transmembrane region" description="Helical" evidence="11">
    <location>
        <begin position="62"/>
        <end position="83"/>
    </location>
</feature>
<reference evidence="13" key="1">
    <citation type="journal article" date="2021" name="PeerJ">
        <title>Extensive microbial diversity within the chicken gut microbiome revealed by metagenomics and culture.</title>
        <authorList>
            <person name="Gilroy R."/>
            <person name="Ravi A."/>
            <person name="Getino M."/>
            <person name="Pursley I."/>
            <person name="Horton D.L."/>
            <person name="Alikhan N.F."/>
            <person name="Baker D."/>
            <person name="Gharbi K."/>
            <person name="Hall N."/>
            <person name="Watson M."/>
            <person name="Adriaenssens E.M."/>
            <person name="Foster-Nyarko E."/>
            <person name="Jarju S."/>
            <person name="Secka A."/>
            <person name="Antonio M."/>
            <person name="Oren A."/>
            <person name="Chaudhuri R.R."/>
            <person name="La Ragione R."/>
            <person name="Hildebrand F."/>
            <person name="Pallen M.J."/>
        </authorList>
    </citation>
    <scope>NUCLEOTIDE SEQUENCE</scope>
    <source>
        <strain evidence="13">ChiW7-2402</strain>
    </source>
</reference>
<keyword evidence="9 11" id="KW-0472">Membrane</keyword>
<evidence type="ECO:0000256" key="10">
    <source>
        <dbReference type="ARBA" id="ARBA00023201"/>
    </source>
</evidence>
<dbReference type="Gene3D" id="1.20.1530.20">
    <property type="match status" value="1"/>
</dbReference>
<evidence type="ECO:0000259" key="12">
    <source>
        <dbReference type="Pfam" id="PF00999"/>
    </source>
</evidence>
<dbReference type="GO" id="GO:0006814">
    <property type="term" value="P:sodium ion transport"/>
    <property type="evidence" value="ECO:0007669"/>
    <property type="project" value="UniProtKB-KW"/>
</dbReference>
<dbReference type="InterPro" id="IPR006153">
    <property type="entry name" value="Cation/H_exchanger_TM"/>
</dbReference>
<feature type="transmembrane region" description="Helical" evidence="11">
    <location>
        <begin position="128"/>
        <end position="147"/>
    </location>
</feature>
<comment type="similarity">
    <text evidence="2">Belongs to the monovalent cation:proton antiporter 2 (CPA2) transporter (TC 2.A.37) family.</text>
</comment>
<keyword evidence="7" id="KW-0915">Sodium</keyword>
<feature type="transmembrane region" description="Helical" evidence="11">
    <location>
        <begin position="31"/>
        <end position="50"/>
    </location>
</feature>
<dbReference type="GO" id="GO:1902600">
    <property type="term" value="P:proton transmembrane transport"/>
    <property type="evidence" value="ECO:0007669"/>
    <property type="project" value="InterPro"/>
</dbReference>